<reference evidence="1" key="1">
    <citation type="submission" date="2018-02" db="EMBL/GenBank/DDBJ databases">
        <title>Rhizophora mucronata_Transcriptome.</title>
        <authorList>
            <person name="Meera S.P."/>
            <person name="Sreeshan A."/>
            <person name="Augustine A."/>
        </authorList>
    </citation>
    <scope>NUCLEOTIDE SEQUENCE</scope>
    <source>
        <tissue evidence="1">Leaf</tissue>
    </source>
</reference>
<accession>A0A2P2L1B2</accession>
<name>A0A2P2L1B2_RHIMU</name>
<proteinExistence type="predicted"/>
<dbReference type="AlphaFoldDB" id="A0A2P2L1B2"/>
<evidence type="ECO:0000313" key="1">
    <source>
        <dbReference type="EMBL" id="MBX11756.1"/>
    </source>
</evidence>
<dbReference type="EMBL" id="GGEC01031276">
    <property type="protein sequence ID" value="MBX11760.1"/>
    <property type="molecule type" value="Transcribed_RNA"/>
</dbReference>
<protein>
    <submittedName>
        <fullName evidence="1">Uncharacterized protein MANES_14G004200</fullName>
    </submittedName>
</protein>
<organism evidence="1">
    <name type="scientific">Rhizophora mucronata</name>
    <name type="common">Asiatic mangrove</name>
    <dbReference type="NCBI Taxonomy" id="61149"/>
    <lineage>
        <taxon>Eukaryota</taxon>
        <taxon>Viridiplantae</taxon>
        <taxon>Streptophyta</taxon>
        <taxon>Embryophyta</taxon>
        <taxon>Tracheophyta</taxon>
        <taxon>Spermatophyta</taxon>
        <taxon>Magnoliopsida</taxon>
        <taxon>eudicotyledons</taxon>
        <taxon>Gunneridae</taxon>
        <taxon>Pentapetalae</taxon>
        <taxon>rosids</taxon>
        <taxon>fabids</taxon>
        <taxon>Malpighiales</taxon>
        <taxon>Rhizophoraceae</taxon>
        <taxon>Rhizophora</taxon>
    </lineage>
</organism>
<sequence>MKKLLLSTSEKPEVLDYIYIGHLSSHCCPQEKPEKRKKVSLSLSHLLVVTAVRLQLKIAKMLPHIHLSLMWSPKTFRDCKGSSGLPPWHTSLV</sequence>
<dbReference type="EMBL" id="GGEC01031275">
    <property type="protein sequence ID" value="MBX11759.1"/>
    <property type="molecule type" value="Transcribed_RNA"/>
</dbReference>
<dbReference type="EMBL" id="GGEC01031272">
    <property type="protein sequence ID" value="MBX11756.1"/>
    <property type="molecule type" value="Transcribed_RNA"/>
</dbReference>